<protein>
    <submittedName>
        <fullName evidence="4">Type VI secretion protein IcmF/TssM N-terminal domain-containing protein</fullName>
    </submittedName>
</protein>
<sequence length="563" mass="60867">MGSAIRSFIDAVLYPFRLMARIPSSVISTPRRVLGLSLQSRAALLLWVGLLFVAIIWAVVRFYTDDREQFGGFLAMELPIVLLLCFAIPAVVWYALKLWLEGEPSQFPEIDRVWDGALESMREHSIDPTETPIFMILGPGTVDSVNAFMATSNTQFPVRTPLGPAPIHVFANQQAIYVVCTECCQLSKLFGSPRDATIVPDQLPGAPPPPFAPNATMDVSSMGGGQAFGGPPIPPAAANPGGNYSAEVRNTIAGLNIPTPAPSGGADLRGTMMVGDLSGGAANPTAPQGGGIASAALTPSDASEATNRLAHLARLFRKLRDPLCPINGVIVSTPFRFLADGSQEMVNQILVAQKADLACLRGTLRIRCSVTHVVDSMELETGFRELVRRVGAERSSVQRFGKGYGLWNLPNAQQLDAVVRHACGAFEDWSYLLFREGDGLNKAGNRHLYSLLCRIRSTFQPRLSHLIKSAYGINPSGPQLSDSEPLLFSGCYFVASGQMPDRQAFLASVFKKAQNEEEELEWGSEAIAEEDRMQAGVRVLMVVNGALVATIIGLLVYHFNINP</sequence>
<evidence type="ECO:0000256" key="1">
    <source>
        <dbReference type="SAM" id="MobiDB-lite"/>
    </source>
</evidence>
<dbReference type="EMBL" id="JASZZN010000007">
    <property type="protein sequence ID" value="MDM4016156.1"/>
    <property type="molecule type" value="Genomic_DNA"/>
</dbReference>
<dbReference type="RefSeq" id="WP_149495993.1">
    <property type="nucleotide sequence ID" value="NZ_JASZZN010000007.1"/>
</dbReference>
<feature type="region of interest" description="Disordered" evidence="1">
    <location>
        <begin position="220"/>
        <end position="242"/>
    </location>
</feature>
<feature type="transmembrane region" description="Helical" evidence="2">
    <location>
        <begin position="42"/>
        <end position="64"/>
    </location>
</feature>
<dbReference type="Pfam" id="PF14331">
    <property type="entry name" value="IcmF-related_N"/>
    <property type="match status" value="1"/>
</dbReference>
<keyword evidence="5" id="KW-1185">Reference proteome</keyword>
<gene>
    <name evidence="4" type="ORF">QTN89_12005</name>
</gene>
<accession>A0ABT7PIZ1</accession>
<reference evidence="4 5" key="1">
    <citation type="submission" date="2023-06" db="EMBL/GenBank/DDBJ databases">
        <title>Roseiconus lacunae JC819 isolated from Gulf of Mannar region, Tamil Nadu.</title>
        <authorList>
            <person name="Pk S."/>
            <person name="Ch S."/>
            <person name="Ch V.R."/>
        </authorList>
    </citation>
    <scope>NUCLEOTIDE SEQUENCE [LARGE SCALE GENOMIC DNA]</scope>
    <source>
        <strain evidence="4 5">JC819</strain>
    </source>
</reference>
<evidence type="ECO:0000313" key="4">
    <source>
        <dbReference type="EMBL" id="MDM4016156.1"/>
    </source>
</evidence>
<organism evidence="4 5">
    <name type="scientific">Roseiconus lacunae</name>
    <dbReference type="NCBI Taxonomy" id="2605694"/>
    <lineage>
        <taxon>Bacteria</taxon>
        <taxon>Pseudomonadati</taxon>
        <taxon>Planctomycetota</taxon>
        <taxon>Planctomycetia</taxon>
        <taxon>Pirellulales</taxon>
        <taxon>Pirellulaceae</taxon>
        <taxon>Roseiconus</taxon>
    </lineage>
</organism>
<feature type="transmembrane region" description="Helical" evidence="2">
    <location>
        <begin position="70"/>
        <end position="96"/>
    </location>
</feature>
<keyword evidence="2" id="KW-0812">Transmembrane</keyword>
<dbReference type="InterPro" id="IPR025743">
    <property type="entry name" value="TssM1_N"/>
</dbReference>
<evidence type="ECO:0000256" key="2">
    <source>
        <dbReference type="SAM" id="Phobius"/>
    </source>
</evidence>
<comment type="caution">
    <text evidence="4">The sequence shown here is derived from an EMBL/GenBank/DDBJ whole genome shotgun (WGS) entry which is preliminary data.</text>
</comment>
<keyword evidence="2" id="KW-1133">Transmembrane helix</keyword>
<feature type="transmembrane region" description="Helical" evidence="2">
    <location>
        <begin position="539"/>
        <end position="559"/>
    </location>
</feature>
<feature type="domain" description="Type VI secretion system component TssM1 N-terminal" evidence="3">
    <location>
        <begin position="305"/>
        <end position="395"/>
    </location>
</feature>
<dbReference type="Proteomes" id="UP001239462">
    <property type="component" value="Unassembled WGS sequence"/>
</dbReference>
<evidence type="ECO:0000313" key="5">
    <source>
        <dbReference type="Proteomes" id="UP001239462"/>
    </source>
</evidence>
<evidence type="ECO:0000259" key="3">
    <source>
        <dbReference type="Pfam" id="PF14331"/>
    </source>
</evidence>
<keyword evidence="2" id="KW-0472">Membrane</keyword>
<name>A0ABT7PIZ1_9BACT</name>
<proteinExistence type="predicted"/>